<dbReference type="SFLD" id="SFLDS00029">
    <property type="entry name" value="Radical_SAM"/>
    <property type="match status" value="1"/>
</dbReference>
<dbReference type="CDD" id="cd01335">
    <property type="entry name" value="Radical_SAM"/>
    <property type="match status" value="1"/>
</dbReference>
<reference evidence="8 9" key="1">
    <citation type="submission" date="2021-03" db="EMBL/GenBank/DDBJ databases">
        <title>Genomic and phenotypic characterization of Chloracidobacterium isolates provides evidence for multiple species.</title>
        <authorList>
            <person name="Saini M.K."/>
            <person name="Costas A.M.G."/>
            <person name="Tank M."/>
            <person name="Bryant D.A."/>
        </authorList>
    </citation>
    <scope>NUCLEOTIDE SEQUENCE [LARGE SCALE GENOMIC DNA]</scope>
    <source>
        <strain evidence="8 9">BV2-C</strain>
    </source>
</reference>
<evidence type="ECO:0000256" key="6">
    <source>
        <dbReference type="SAM" id="MobiDB-lite"/>
    </source>
</evidence>
<dbReference type="SFLD" id="SFLDG01067">
    <property type="entry name" value="SPASM/twitch_domain_containing"/>
    <property type="match status" value="1"/>
</dbReference>
<dbReference type="PROSITE" id="PS51918">
    <property type="entry name" value="RADICAL_SAM"/>
    <property type="match status" value="1"/>
</dbReference>
<dbReference type="PANTHER" id="PTHR11228:SF34">
    <property type="entry name" value="TUNGSTEN-CONTAINING ALDEHYDE FERREDOXIN OXIDOREDUCTASE COFACTOR MODIFYING PROTEIN"/>
    <property type="match status" value="1"/>
</dbReference>
<evidence type="ECO:0000256" key="2">
    <source>
        <dbReference type="ARBA" id="ARBA00022691"/>
    </source>
</evidence>
<organism evidence="8 9">
    <name type="scientific">Chloracidobacterium validum</name>
    <dbReference type="NCBI Taxonomy" id="2821543"/>
    <lineage>
        <taxon>Bacteria</taxon>
        <taxon>Pseudomonadati</taxon>
        <taxon>Acidobacteriota</taxon>
        <taxon>Terriglobia</taxon>
        <taxon>Terriglobales</taxon>
        <taxon>Acidobacteriaceae</taxon>
        <taxon>Chloracidobacterium</taxon>
    </lineage>
</organism>
<evidence type="ECO:0000256" key="5">
    <source>
        <dbReference type="ARBA" id="ARBA00023014"/>
    </source>
</evidence>
<dbReference type="InterPro" id="IPR013785">
    <property type="entry name" value="Aldolase_TIM"/>
</dbReference>
<dbReference type="Pfam" id="PF04055">
    <property type="entry name" value="Radical_SAM"/>
    <property type="match status" value="1"/>
</dbReference>
<gene>
    <name evidence="8" type="ORF">J8C06_13260</name>
</gene>
<sequence length="377" mass="41263">MGLPWARQQRWQGIAEGRTLVGPQTVHVDLANGCNTNCTTCWDHSPLLSQPRSVDWKRKLFSLERFRTLAADLAGLRSVEAVILSGMGDPFVNPAIYDIIAECKRQGWHVTVLTNALLADADRIAALGVDAMLVSVNGVSPASYVAFHPNLRPADFERLKALLARWQALGVPVKHVQVINRDTAPELVDMVRFAARYGARQVTFKLASLGQGTEACAITEAQRRDLQTRLVPAAQSLAARLGVATNLEVFAHQLTADGLATTPIEAVGCFMGWHYARITVEGELLYCCAATLRVGHLDWGTFSSQWFGAQWEAMRARLMAGQYAEACHQCGKFNQNVKVARKVRAQLGEGVYRARTGQQASDNENSSPYPALPVPVA</sequence>
<name>A0ABX8BAQ0_9BACT</name>
<evidence type="ECO:0000313" key="9">
    <source>
        <dbReference type="Proteomes" id="UP000676506"/>
    </source>
</evidence>
<keyword evidence="2" id="KW-0949">S-adenosyl-L-methionine</keyword>
<evidence type="ECO:0000313" key="8">
    <source>
        <dbReference type="EMBL" id="QUW04017.1"/>
    </source>
</evidence>
<keyword evidence="3" id="KW-0479">Metal-binding</keyword>
<proteinExistence type="predicted"/>
<dbReference type="Proteomes" id="UP000676506">
    <property type="component" value="Chromosome 2"/>
</dbReference>
<dbReference type="InterPro" id="IPR023885">
    <property type="entry name" value="4Fe4S-binding_SPASM_dom"/>
</dbReference>
<feature type="domain" description="Radical SAM core" evidence="7">
    <location>
        <begin position="20"/>
        <end position="248"/>
    </location>
</feature>
<keyword evidence="9" id="KW-1185">Reference proteome</keyword>
<dbReference type="InterPro" id="IPR050377">
    <property type="entry name" value="Radical_SAM_PqqE_MftC-like"/>
</dbReference>
<evidence type="ECO:0000256" key="3">
    <source>
        <dbReference type="ARBA" id="ARBA00022723"/>
    </source>
</evidence>
<keyword evidence="5" id="KW-0411">Iron-sulfur</keyword>
<dbReference type="InterPro" id="IPR007197">
    <property type="entry name" value="rSAM"/>
</dbReference>
<feature type="compositionally biased region" description="Polar residues" evidence="6">
    <location>
        <begin position="356"/>
        <end position="368"/>
    </location>
</feature>
<evidence type="ECO:0000256" key="1">
    <source>
        <dbReference type="ARBA" id="ARBA00001966"/>
    </source>
</evidence>
<comment type="cofactor">
    <cofactor evidence="1">
        <name>[4Fe-4S] cluster</name>
        <dbReference type="ChEBI" id="CHEBI:49883"/>
    </cofactor>
</comment>
<feature type="region of interest" description="Disordered" evidence="6">
    <location>
        <begin position="354"/>
        <end position="377"/>
    </location>
</feature>
<accession>A0ABX8BAQ0</accession>
<evidence type="ECO:0000256" key="4">
    <source>
        <dbReference type="ARBA" id="ARBA00023004"/>
    </source>
</evidence>
<keyword evidence="4" id="KW-0408">Iron</keyword>
<dbReference type="Gene3D" id="3.20.20.70">
    <property type="entry name" value="Aldolase class I"/>
    <property type="match status" value="1"/>
</dbReference>
<dbReference type="PANTHER" id="PTHR11228">
    <property type="entry name" value="RADICAL SAM DOMAIN PROTEIN"/>
    <property type="match status" value="1"/>
</dbReference>
<dbReference type="EMBL" id="CP072649">
    <property type="protein sequence ID" value="QUW04017.1"/>
    <property type="molecule type" value="Genomic_DNA"/>
</dbReference>
<dbReference type="SUPFAM" id="SSF102114">
    <property type="entry name" value="Radical SAM enzymes"/>
    <property type="match status" value="1"/>
</dbReference>
<dbReference type="RefSeq" id="WP_211429906.1">
    <property type="nucleotide sequence ID" value="NZ_CP072649.1"/>
</dbReference>
<dbReference type="InterPro" id="IPR058240">
    <property type="entry name" value="rSAM_sf"/>
</dbReference>
<protein>
    <submittedName>
        <fullName evidence="8">Radical SAM protein</fullName>
    </submittedName>
</protein>
<dbReference type="CDD" id="cd21109">
    <property type="entry name" value="SPASM"/>
    <property type="match status" value="1"/>
</dbReference>
<dbReference type="Pfam" id="PF13186">
    <property type="entry name" value="SPASM"/>
    <property type="match status" value="1"/>
</dbReference>
<evidence type="ECO:0000259" key="7">
    <source>
        <dbReference type="PROSITE" id="PS51918"/>
    </source>
</evidence>